<dbReference type="OrthoDB" id="1607513at2759"/>
<evidence type="ECO:0000256" key="2">
    <source>
        <dbReference type="ARBA" id="ARBA00022771"/>
    </source>
</evidence>
<dbReference type="GO" id="GO:0008270">
    <property type="term" value="F:zinc ion binding"/>
    <property type="evidence" value="ECO:0007669"/>
    <property type="project" value="UniProtKB-KW"/>
</dbReference>
<evidence type="ECO:0000256" key="4">
    <source>
        <dbReference type="PROSITE-ProRule" id="PRU00027"/>
    </source>
</evidence>
<dbReference type="PROSITE" id="PS50808">
    <property type="entry name" value="ZF_BED"/>
    <property type="match status" value="1"/>
</dbReference>
<evidence type="ECO:0000259" key="5">
    <source>
        <dbReference type="PROSITE" id="PS50808"/>
    </source>
</evidence>
<sequence length="265" mass="30702">MEPSASGSGESQTQKRSVIWMHFTNISEANAKSNLCKNIYSHKNGNISNLRKHLKTKHPTLSLEGERAKRRVEDENMPRCKRNLVSASSQQYTESVEDIPELNKITTILIHHFWMAMATNFVTLGELWSSHVEMEEEDEAIFSRIKVLIENHLPDGWRDWKVIDWKKEDLFGKKIDHKVLNKIRFALPTLELVKAFYPEATSVGEKTYRNIKLRLLDWNLCRALIMSPRQVACQLRGSMAQAELFNKAVEPLKHTMRSRELTSEV</sequence>
<reference evidence="6" key="1">
    <citation type="submission" date="2022-03" db="EMBL/GenBank/DDBJ databases">
        <authorList>
            <person name="Sayadi A."/>
        </authorList>
    </citation>
    <scope>NUCLEOTIDE SEQUENCE</scope>
</reference>
<evidence type="ECO:0000313" key="6">
    <source>
        <dbReference type="EMBL" id="CAH1996076.1"/>
    </source>
</evidence>
<feature type="domain" description="BED-type" evidence="5">
    <location>
        <begin position="14"/>
        <end position="65"/>
    </location>
</feature>
<dbReference type="Pfam" id="PF02892">
    <property type="entry name" value="zf-BED"/>
    <property type="match status" value="1"/>
</dbReference>
<dbReference type="SMART" id="SM00614">
    <property type="entry name" value="ZnF_BED"/>
    <property type="match status" value="1"/>
</dbReference>
<dbReference type="EMBL" id="CAKOFQ010007249">
    <property type="protein sequence ID" value="CAH1996076.1"/>
    <property type="molecule type" value="Genomic_DNA"/>
</dbReference>
<dbReference type="Proteomes" id="UP001152888">
    <property type="component" value="Unassembled WGS sequence"/>
</dbReference>
<comment type="caution">
    <text evidence="6">The sequence shown here is derived from an EMBL/GenBank/DDBJ whole genome shotgun (WGS) entry which is preliminary data.</text>
</comment>
<dbReference type="InterPro" id="IPR003656">
    <property type="entry name" value="Znf_BED"/>
</dbReference>
<keyword evidence="3" id="KW-0862">Zinc</keyword>
<keyword evidence="7" id="KW-1185">Reference proteome</keyword>
<name>A0A9P0LLW8_ACAOB</name>
<protein>
    <recommendedName>
        <fullName evidence="5">BED-type domain-containing protein</fullName>
    </recommendedName>
</protein>
<evidence type="ECO:0000256" key="1">
    <source>
        <dbReference type="ARBA" id="ARBA00022723"/>
    </source>
</evidence>
<accession>A0A9P0LLW8</accession>
<dbReference type="GO" id="GO:0003677">
    <property type="term" value="F:DNA binding"/>
    <property type="evidence" value="ECO:0007669"/>
    <property type="project" value="InterPro"/>
</dbReference>
<evidence type="ECO:0000313" key="7">
    <source>
        <dbReference type="Proteomes" id="UP001152888"/>
    </source>
</evidence>
<evidence type="ECO:0000256" key="3">
    <source>
        <dbReference type="ARBA" id="ARBA00022833"/>
    </source>
</evidence>
<dbReference type="AlphaFoldDB" id="A0A9P0LLW8"/>
<keyword evidence="2 4" id="KW-0863">Zinc-finger</keyword>
<organism evidence="6 7">
    <name type="scientific">Acanthoscelides obtectus</name>
    <name type="common">Bean weevil</name>
    <name type="synonym">Bruchus obtectus</name>
    <dbReference type="NCBI Taxonomy" id="200917"/>
    <lineage>
        <taxon>Eukaryota</taxon>
        <taxon>Metazoa</taxon>
        <taxon>Ecdysozoa</taxon>
        <taxon>Arthropoda</taxon>
        <taxon>Hexapoda</taxon>
        <taxon>Insecta</taxon>
        <taxon>Pterygota</taxon>
        <taxon>Neoptera</taxon>
        <taxon>Endopterygota</taxon>
        <taxon>Coleoptera</taxon>
        <taxon>Polyphaga</taxon>
        <taxon>Cucujiformia</taxon>
        <taxon>Chrysomeloidea</taxon>
        <taxon>Chrysomelidae</taxon>
        <taxon>Bruchinae</taxon>
        <taxon>Bruchini</taxon>
        <taxon>Acanthoscelides</taxon>
    </lineage>
</organism>
<keyword evidence="1" id="KW-0479">Metal-binding</keyword>
<gene>
    <name evidence="6" type="ORF">ACAOBT_LOCUS23012</name>
</gene>
<proteinExistence type="predicted"/>